<evidence type="ECO:0000256" key="3">
    <source>
        <dbReference type="ARBA" id="ARBA00022574"/>
    </source>
</evidence>
<keyword evidence="4" id="KW-0819">tRNA processing</keyword>
<accession>A0AAV5QGB5</accession>
<dbReference type="InterPro" id="IPR015943">
    <property type="entry name" value="WD40/YVTN_repeat-like_dom_sf"/>
</dbReference>
<keyword evidence="3 7" id="KW-0853">WD repeat</keyword>
<comment type="caution">
    <text evidence="8">The sequence shown here is derived from an EMBL/GenBank/DDBJ whole genome shotgun (WGS) entry which is preliminary data.</text>
</comment>
<dbReference type="GO" id="GO:0030488">
    <property type="term" value="P:tRNA methylation"/>
    <property type="evidence" value="ECO:0007669"/>
    <property type="project" value="TreeGrafter"/>
</dbReference>
<evidence type="ECO:0000313" key="8">
    <source>
        <dbReference type="EMBL" id="GMM33667.1"/>
    </source>
</evidence>
<dbReference type="PROSITE" id="PS00678">
    <property type="entry name" value="WD_REPEATS_1"/>
    <property type="match status" value="2"/>
</dbReference>
<dbReference type="GO" id="GO:0005737">
    <property type="term" value="C:cytoplasm"/>
    <property type="evidence" value="ECO:0007669"/>
    <property type="project" value="UniProtKB-SubCell"/>
</dbReference>
<dbReference type="PANTHER" id="PTHR14344:SF3">
    <property type="entry name" value="WD REPEAT-CONTAINING PROTEIN 6"/>
    <property type="match status" value="1"/>
</dbReference>
<protein>
    <submittedName>
        <fullName evidence="8">Rtt10 protein</fullName>
    </submittedName>
</protein>
<comment type="similarity">
    <text evidence="6">Belongs to the WD repeat WDR6 family.</text>
</comment>
<dbReference type="SMART" id="SM00320">
    <property type="entry name" value="WD40"/>
    <property type="match status" value="8"/>
</dbReference>
<dbReference type="PROSITE" id="PS50294">
    <property type="entry name" value="WD_REPEATS_REGION"/>
    <property type="match status" value="1"/>
</dbReference>
<keyword evidence="2" id="KW-0963">Cytoplasm</keyword>
<dbReference type="InterPro" id="IPR019775">
    <property type="entry name" value="WD40_repeat_CS"/>
</dbReference>
<dbReference type="RefSeq" id="XP_064850667.1">
    <property type="nucleotide sequence ID" value="XM_064994595.1"/>
</dbReference>
<dbReference type="SUPFAM" id="SSF63829">
    <property type="entry name" value="Calcium-dependent phosphotriesterase"/>
    <property type="match status" value="1"/>
</dbReference>
<dbReference type="GeneID" id="90071646"/>
<keyword evidence="5" id="KW-0677">Repeat</keyword>
<dbReference type="PANTHER" id="PTHR14344">
    <property type="entry name" value="WD REPEAT PROTEIN"/>
    <property type="match status" value="1"/>
</dbReference>
<keyword evidence="9" id="KW-1185">Reference proteome</keyword>
<dbReference type="Pfam" id="PF00400">
    <property type="entry name" value="WD40"/>
    <property type="match status" value="4"/>
</dbReference>
<dbReference type="InterPro" id="IPR051973">
    <property type="entry name" value="tRNA_Anticodon_Mtase-Reg"/>
</dbReference>
<dbReference type="EMBL" id="BTFZ01000002">
    <property type="protein sequence ID" value="GMM33667.1"/>
    <property type="molecule type" value="Genomic_DNA"/>
</dbReference>
<evidence type="ECO:0000256" key="4">
    <source>
        <dbReference type="ARBA" id="ARBA00022694"/>
    </source>
</evidence>
<gene>
    <name evidence="8" type="ORF">DASC09_009920</name>
</gene>
<evidence type="ECO:0000256" key="5">
    <source>
        <dbReference type="ARBA" id="ARBA00022737"/>
    </source>
</evidence>
<evidence type="ECO:0000256" key="7">
    <source>
        <dbReference type="PROSITE-ProRule" id="PRU00221"/>
    </source>
</evidence>
<dbReference type="PROSITE" id="PS50082">
    <property type="entry name" value="WD_REPEATS_2"/>
    <property type="match status" value="2"/>
</dbReference>
<evidence type="ECO:0000313" key="9">
    <source>
        <dbReference type="Proteomes" id="UP001360560"/>
    </source>
</evidence>
<sequence>MVSSSLVPHTHYGPVTALKFIPNTEFLIAGYGPFIKIFNYKTGDSIPLSKTHEDVKIFEKNKIHGIVISKPHSSSEPTNVNVLFYGGRSVSVLNFQTDILHGSSNNRLSVHETACNDWVISGDFHYADPKSIYLLTAHNIVIDASIVGDNLGGLQVNGSYNCNEKSILYSGSFTVLNDEVYVFSGTVMSGIYVWKLGRATTSGEVLHHLTGHEGSIFGIKSNDDATLAVSCSDDRSIKIWDLKTGNNIATGWGHGARIWYLEFFNLSTQVMSCSEDLTIRIWDFDIENGELECKKVIEGHSGKNVWAGAVNQQQLIGASGGNDGKIRLIDLDTTGDDTHELSVEYLTSLNYGKSVNFAKNETIKTVISGSPEGSNNDDLLIITSYCKIFHVSQNYSQVKLLNFSHELLQQKTITETMHFVNNFFAVSHIENDEWSIMVLTASSGYQLFVTLDGSLNVKDVTEFSILDLVDSPFSKITGVFPISKTPNFTYFLFESPNPNDPFIFIKYDVIKLQYLTESLTLLEKPKTRFTLTAYDYDETYGYLILGSRFVTMTVYDLHSKTTTNVLSPLQTWKKFLPGDTISQIKVVKALTESLLVWISLRDGTYLTLEISRNLNSGDQEDVIIQGFENLSLTNQTSNLKIDICQQNRVSKGGFLEGCIETKSSFQVGDRYIDDSTNILLYGFKSDYFYLYNETKGYEVWTELCGGSHRMWKLVYPKKQITDDLNQFRFYYVKASMLVIKNMVILPAHKFAKDLLVEGTHGREIRDIAISTTAKSVNNDNSVIYKLLATGSEDNTIKISKLLLNTNDHACQIKNYWTQRLHVSGLQSLKFLNDQYLISSAAREEFFIWKINDGTLGDDSKLYVHCYDTLVPSVAGNPDLRIMDFDYLPIYDNNNNNNTVERSLQGFFLCLVYSNSFIKVFYYDLVNKKFHLMVDDYYKDICILTIKFVVHSQKIHMVIGATDGFLTVYDVPVPAGLQMQNGNDGAALVGEYHHSDGAAAAKLGRPVITQQIHQNGIKTMCVSNRSESIDIVTGGDDNALGLFTLTFDNNGTITSGTIKAFSEDAASSTITSISPVSTSQFLVTSVDQVVRIWNTVDGLHLVDAKYVTIADTGSSDTTTFEDVAGNKIAVGAIGGVGLSVWKINND</sequence>
<feature type="repeat" description="WD" evidence="7">
    <location>
        <begin position="251"/>
        <end position="285"/>
    </location>
</feature>
<evidence type="ECO:0000256" key="2">
    <source>
        <dbReference type="ARBA" id="ARBA00022490"/>
    </source>
</evidence>
<evidence type="ECO:0000256" key="6">
    <source>
        <dbReference type="ARBA" id="ARBA00038255"/>
    </source>
</evidence>
<dbReference type="InterPro" id="IPR001680">
    <property type="entry name" value="WD40_rpt"/>
</dbReference>
<organism evidence="8 9">
    <name type="scientific">Saccharomycopsis crataegensis</name>
    <dbReference type="NCBI Taxonomy" id="43959"/>
    <lineage>
        <taxon>Eukaryota</taxon>
        <taxon>Fungi</taxon>
        <taxon>Dikarya</taxon>
        <taxon>Ascomycota</taxon>
        <taxon>Saccharomycotina</taxon>
        <taxon>Saccharomycetes</taxon>
        <taxon>Saccharomycopsidaceae</taxon>
        <taxon>Saccharomycopsis</taxon>
    </lineage>
</organism>
<name>A0AAV5QGB5_9ASCO</name>
<dbReference type="AlphaFoldDB" id="A0AAV5QGB5"/>
<dbReference type="Proteomes" id="UP001360560">
    <property type="component" value="Unassembled WGS sequence"/>
</dbReference>
<evidence type="ECO:0000256" key="1">
    <source>
        <dbReference type="ARBA" id="ARBA00004496"/>
    </source>
</evidence>
<feature type="repeat" description="WD" evidence="7">
    <location>
        <begin position="209"/>
        <end position="250"/>
    </location>
</feature>
<comment type="subcellular location">
    <subcellularLocation>
        <location evidence="1">Cytoplasm</location>
    </subcellularLocation>
</comment>
<proteinExistence type="inferred from homology"/>
<dbReference type="InterPro" id="IPR036322">
    <property type="entry name" value="WD40_repeat_dom_sf"/>
</dbReference>
<dbReference type="Gene3D" id="2.130.10.10">
    <property type="entry name" value="YVTN repeat-like/Quinoprotein amine dehydrogenase"/>
    <property type="match status" value="3"/>
</dbReference>
<reference evidence="8 9" key="1">
    <citation type="journal article" date="2023" name="Elife">
        <title>Identification of key yeast species and microbe-microbe interactions impacting larval growth of Drosophila in the wild.</title>
        <authorList>
            <person name="Mure A."/>
            <person name="Sugiura Y."/>
            <person name="Maeda R."/>
            <person name="Honda K."/>
            <person name="Sakurai N."/>
            <person name="Takahashi Y."/>
            <person name="Watada M."/>
            <person name="Katoh T."/>
            <person name="Gotoh A."/>
            <person name="Gotoh Y."/>
            <person name="Taniguchi I."/>
            <person name="Nakamura K."/>
            <person name="Hayashi T."/>
            <person name="Katayama T."/>
            <person name="Uemura T."/>
            <person name="Hattori Y."/>
        </authorList>
    </citation>
    <scope>NUCLEOTIDE SEQUENCE [LARGE SCALE GENOMIC DNA]</scope>
    <source>
        <strain evidence="8 9">SC-9</strain>
    </source>
</reference>
<dbReference type="SUPFAM" id="SSF50978">
    <property type="entry name" value="WD40 repeat-like"/>
    <property type="match status" value="2"/>
</dbReference>